<gene>
    <name evidence="2" type="ORF">GSOID_T00016888001</name>
</gene>
<feature type="region of interest" description="Disordered" evidence="1">
    <location>
        <begin position="19"/>
        <end position="41"/>
    </location>
</feature>
<evidence type="ECO:0000313" key="2">
    <source>
        <dbReference type="EMBL" id="CBY11711.1"/>
    </source>
</evidence>
<keyword evidence="3" id="KW-1185">Reference proteome</keyword>
<feature type="compositionally biased region" description="Acidic residues" evidence="1">
    <location>
        <begin position="337"/>
        <end position="350"/>
    </location>
</feature>
<dbReference type="EMBL" id="FN653091">
    <property type="protein sequence ID" value="CBY11711.1"/>
    <property type="molecule type" value="Genomic_DNA"/>
</dbReference>
<dbReference type="AlphaFoldDB" id="E4XPC3"/>
<accession>E4XPC3</accession>
<name>E4XPC3_OIKDI</name>
<reference evidence="2" key="1">
    <citation type="journal article" date="2010" name="Science">
        <title>Plasticity of animal genome architecture unmasked by rapid evolution of a pelagic tunicate.</title>
        <authorList>
            <person name="Denoeud F."/>
            <person name="Henriet S."/>
            <person name="Mungpakdee S."/>
            <person name="Aury J.M."/>
            <person name="Da Silva C."/>
            <person name="Brinkmann H."/>
            <person name="Mikhaleva J."/>
            <person name="Olsen L.C."/>
            <person name="Jubin C."/>
            <person name="Canestro C."/>
            <person name="Bouquet J.M."/>
            <person name="Danks G."/>
            <person name="Poulain J."/>
            <person name="Campsteijn C."/>
            <person name="Adamski M."/>
            <person name="Cross I."/>
            <person name="Yadetie F."/>
            <person name="Muffato M."/>
            <person name="Louis A."/>
            <person name="Butcher S."/>
            <person name="Tsagkogeorga G."/>
            <person name="Konrad A."/>
            <person name="Singh S."/>
            <person name="Jensen M.F."/>
            <person name="Cong E.H."/>
            <person name="Eikeseth-Otteraa H."/>
            <person name="Noel B."/>
            <person name="Anthouard V."/>
            <person name="Porcel B.M."/>
            <person name="Kachouri-Lafond R."/>
            <person name="Nishino A."/>
            <person name="Ugolini M."/>
            <person name="Chourrout P."/>
            <person name="Nishida H."/>
            <person name="Aasland R."/>
            <person name="Huzurbazar S."/>
            <person name="Westhof E."/>
            <person name="Delsuc F."/>
            <person name="Lehrach H."/>
            <person name="Reinhardt R."/>
            <person name="Weissenbach J."/>
            <person name="Roy S.W."/>
            <person name="Artiguenave F."/>
            <person name="Postlethwait J.H."/>
            <person name="Manak J.R."/>
            <person name="Thompson E.M."/>
            <person name="Jaillon O."/>
            <person name="Du Pasquier L."/>
            <person name="Boudinot P."/>
            <person name="Liberles D.A."/>
            <person name="Volff J.N."/>
            <person name="Philippe H."/>
            <person name="Lenhard B."/>
            <person name="Roest Crollius H."/>
            <person name="Wincker P."/>
            <person name="Chourrout D."/>
        </authorList>
    </citation>
    <scope>NUCLEOTIDE SEQUENCE [LARGE SCALE GENOMIC DNA]</scope>
</reference>
<dbReference type="Proteomes" id="UP000001307">
    <property type="component" value="Unassembled WGS sequence"/>
</dbReference>
<protein>
    <submittedName>
        <fullName evidence="2">Uncharacterized protein</fullName>
    </submittedName>
</protein>
<evidence type="ECO:0000256" key="1">
    <source>
        <dbReference type="SAM" id="MobiDB-lite"/>
    </source>
</evidence>
<organism evidence="2">
    <name type="scientific">Oikopleura dioica</name>
    <name type="common">Tunicate</name>
    <dbReference type="NCBI Taxonomy" id="34765"/>
    <lineage>
        <taxon>Eukaryota</taxon>
        <taxon>Metazoa</taxon>
        <taxon>Chordata</taxon>
        <taxon>Tunicata</taxon>
        <taxon>Appendicularia</taxon>
        <taxon>Copelata</taxon>
        <taxon>Oikopleuridae</taxon>
        <taxon>Oikopleura</taxon>
    </lineage>
</organism>
<feature type="region of interest" description="Disordered" evidence="1">
    <location>
        <begin position="209"/>
        <end position="375"/>
    </location>
</feature>
<dbReference type="InParanoid" id="E4XPC3"/>
<proteinExistence type="predicted"/>
<dbReference type="FunCoup" id="E4XPC3">
    <property type="interactions" value="42"/>
</dbReference>
<sequence length="623" mass="72381">MEGKKEFFEKEKKPELIDEREYERPKSAYEKKEHGLEGEPLHEREVYQPARRQFERTLANYIEEATKDKYELTLDAWASAMLEANQVIESMRSPQIYKLIQKLSRLVRRTIEGVKSEYKERPETIFNDFMAKARTRVHLPALWIGVYLEEGQEKLELSEPTYAARVEEIKEKQSSTSKKARVKWQNDAYYRKKAKAEKKANKVAKKKVMVAQGASESEVKHQLRFRLNRKDAGTQTAPGKRKQGEGNANGGKSKSRRKKPQPEEVSGNAGQANARKADRKGGKATQQSIEAYKKPAYHPEIGKKAQSGSSSSDGDDVTVIERKNRPKKAEASHDTGFEEEQVLSTEEEEELQARKRAKQRALKEEAEKKEAEAAAEEFKANLKLQKKRMEEKKAANERKAEQWNNFQLENNRYLEAKDRQLNMRREAEQEERRAAQQPRITLEKPIYKARTIVTGWGRFPGNHYGLTQEEASFHDKAKIATALTQQARGAKYDQKVLDAWYNSDVRAMQRDMENPRHRLHEYTKKASWSIMEEGKCEPKPSSEDMQVVHYLFSYLNFDGIKRRFLELIEEGLFHSERLGQYMASSFRVGGKHLLHTFRCLWVHLYEHADFEMPAVHRDIAPQQ</sequence>
<evidence type="ECO:0000313" key="3">
    <source>
        <dbReference type="Proteomes" id="UP000001307"/>
    </source>
</evidence>
<feature type="compositionally biased region" description="Basic and acidic residues" evidence="1">
    <location>
        <begin position="361"/>
        <end position="375"/>
    </location>
</feature>
<feature type="compositionally biased region" description="Basic and acidic residues" evidence="1">
    <location>
        <begin position="319"/>
        <end position="336"/>
    </location>
</feature>